<accession>B0VZV2</accession>
<dbReference type="InParanoid" id="B0VZV2"/>
<dbReference type="AlphaFoldDB" id="B0VZV2"/>
<dbReference type="GO" id="GO:0042555">
    <property type="term" value="C:MCM complex"/>
    <property type="evidence" value="ECO:0007669"/>
    <property type="project" value="TreeGrafter"/>
</dbReference>
<dbReference type="EnsemblMetazoa" id="CPIJ000221-RA">
    <property type="protein sequence ID" value="CPIJ000221-PA"/>
    <property type="gene ID" value="CPIJ000221"/>
</dbReference>
<keyword evidence="2" id="KW-0067">ATP-binding</keyword>
<dbReference type="HOGENOM" id="CLU_790515_0_0_1"/>
<sequence length="351" mass="38643">MLESKPCREMSLDRPTALFWSAFLLLLFPTRWMETDDDARSMYEAPPSQQRELESRGMGLATGGGAGCVVVVVDSGIVVQIIQHFSSLICSQKRLTFYRAICCPSGVTASNLSPPVNPLLQDDLLAVLFVPDESGSVGKAGSRRTERAFEEMSSCCCTAPRAIMTTGRDSSGVGLTAAVTTDQETGERQSETGAMVLADRGVVCNVEFDHFEGGNARCSVTICTEIRWYTLAYWTHFDLLFVLLEVIDADHVRMISDHVERMHLYRSNKEQDGDVGRESMASTILFHRPRWPAEPGEVGVGAVSGQLRRSSSKRRMILGKAVIGSTLRTRILSHGAKRVASKSEEKKEETL</sequence>
<dbReference type="GO" id="GO:1902975">
    <property type="term" value="P:mitotic DNA replication initiation"/>
    <property type="evidence" value="ECO:0007669"/>
    <property type="project" value="TreeGrafter"/>
</dbReference>
<dbReference type="EMBL" id="DS231815">
    <property type="protein sequence ID" value="EDS35194.1"/>
    <property type="molecule type" value="Genomic_DNA"/>
</dbReference>
<dbReference type="GO" id="GO:0005524">
    <property type="term" value="F:ATP binding"/>
    <property type="evidence" value="ECO:0007669"/>
    <property type="project" value="UniProtKB-KW"/>
</dbReference>
<dbReference type="PANTHER" id="PTHR11630:SF106">
    <property type="entry name" value="DNA REPLICATION LICENSING FACTOR MCM3"/>
    <property type="match status" value="1"/>
</dbReference>
<evidence type="ECO:0000256" key="1">
    <source>
        <dbReference type="ARBA" id="ARBA00022741"/>
    </source>
</evidence>
<dbReference type="VEuPathDB" id="VectorBase:CQUJHB009894"/>
<dbReference type="Proteomes" id="UP000002320">
    <property type="component" value="Unassembled WGS sequence"/>
</dbReference>
<dbReference type="GO" id="GO:0005634">
    <property type="term" value="C:nucleus"/>
    <property type="evidence" value="ECO:0007669"/>
    <property type="project" value="TreeGrafter"/>
</dbReference>
<dbReference type="STRING" id="7176.B0VZV2"/>
<evidence type="ECO:0000256" key="2">
    <source>
        <dbReference type="ARBA" id="ARBA00022840"/>
    </source>
</evidence>
<dbReference type="InterPro" id="IPR031327">
    <property type="entry name" value="MCM"/>
</dbReference>
<dbReference type="InterPro" id="IPR001208">
    <property type="entry name" value="MCM_dom"/>
</dbReference>
<keyword evidence="7" id="KW-1185">Reference proteome</keyword>
<dbReference type="InterPro" id="IPR027417">
    <property type="entry name" value="P-loop_NTPase"/>
</dbReference>
<dbReference type="VEuPathDB" id="VectorBase:CPIJ000221"/>
<dbReference type="SMART" id="SM00350">
    <property type="entry name" value="MCM"/>
    <property type="match status" value="1"/>
</dbReference>
<dbReference type="GO" id="GO:0003697">
    <property type="term" value="F:single-stranded DNA binding"/>
    <property type="evidence" value="ECO:0007669"/>
    <property type="project" value="TreeGrafter"/>
</dbReference>
<dbReference type="KEGG" id="cqu:CpipJ_CPIJ000221"/>
<dbReference type="GO" id="GO:0017116">
    <property type="term" value="F:single-stranded DNA helicase activity"/>
    <property type="evidence" value="ECO:0007669"/>
    <property type="project" value="TreeGrafter"/>
</dbReference>
<dbReference type="OrthoDB" id="1882346at2759"/>
<evidence type="ECO:0000256" key="3">
    <source>
        <dbReference type="SAM" id="SignalP"/>
    </source>
</evidence>
<name>B0VZV2_CULQU</name>
<feature type="chain" id="PRO_5014566381" description="MCM C-terminal AAA(+) ATPase domain-containing protein" evidence="3">
    <location>
        <begin position="34"/>
        <end position="351"/>
    </location>
</feature>
<reference evidence="5" key="1">
    <citation type="submission" date="2007-03" db="EMBL/GenBank/DDBJ databases">
        <title>Annotation of Culex pipiens quinquefasciatus.</title>
        <authorList>
            <consortium name="The Broad Institute Genome Sequencing Platform"/>
            <person name="Atkinson P.W."/>
            <person name="Hemingway J."/>
            <person name="Christensen B.M."/>
            <person name="Higgs S."/>
            <person name="Kodira C."/>
            <person name="Hannick L."/>
            <person name="Megy K."/>
            <person name="O'Leary S."/>
            <person name="Pearson M."/>
            <person name="Haas B.J."/>
            <person name="Mauceli E."/>
            <person name="Wortman J.R."/>
            <person name="Lee N.H."/>
            <person name="Guigo R."/>
            <person name="Stanke M."/>
            <person name="Alvarado L."/>
            <person name="Amedeo P."/>
            <person name="Antoine C.H."/>
            <person name="Arensburger P."/>
            <person name="Bidwell S.L."/>
            <person name="Crawford M."/>
            <person name="Camaro F."/>
            <person name="Devon K."/>
            <person name="Engels R."/>
            <person name="Hammond M."/>
            <person name="Howarth C."/>
            <person name="Koehrsen M."/>
            <person name="Lawson D."/>
            <person name="Montgomery P."/>
            <person name="Nene V."/>
            <person name="Nusbaum C."/>
            <person name="Puiu D."/>
            <person name="Romero-Severson J."/>
            <person name="Severson D.W."/>
            <person name="Shumway M."/>
            <person name="Sisk P."/>
            <person name="Stolte C."/>
            <person name="Zeng Q."/>
            <person name="Eisenstadt E."/>
            <person name="Fraser-Liggett C."/>
            <person name="Strausberg R."/>
            <person name="Galagan J."/>
            <person name="Birren B."/>
            <person name="Collins F.H."/>
        </authorList>
    </citation>
    <scope>NUCLEOTIDE SEQUENCE [LARGE SCALE GENOMIC DNA]</scope>
    <source>
        <strain evidence="5">JHB</strain>
    </source>
</reference>
<dbReference type="Pfam" id="PF00493">
    <property type="entry name" value="MCM"/>
    <property type="match status" value="1"/>
</dbReference>
<proteinExistence type="predicted"/>
<dbReference type="eggNOG" id="KOG0479">
    <property type="taxonomic scope" value="Eukaryota"/>
</dbReference>
<feature type="signal peptide" evidence="3">
    <location>
        <begin position="1"/>
        <end position="33"/>
    </location>
</feature>
<gene>
    <name evidence="6" type="primary">6031143</name>
    <name evidence="5" type="ORF">CpipJ_CPIJ000221</name>
</gene>
<evidence type="ECO:0000313" key="5">
    <source>
        <dbReference type="EMBL" id="EDS35194.1"/>
    </source>
</evidence>
<reference evidence="6" key="2">
    <citation type="submission" date="2020-05" db="UniProtKB">
        <authorList>
            <consortium name="EnsemblMetazoa"/>
        </authorList>
    </citation>
    <scope>IDENTIFICATION</scope>
    <source>
        <strain evidence="6">JHB</strain>
    </source>
</reference>
<protein>
    <recommendedName>
        <fullName evidence="4">MCM C-terminal AAA(+) ATPase domain-containing protein</fullName>
    </recommendedName>
</protein>
<dbReference type="GO" id="GO:0006271">
    <property type="term" value="P:DNA strand elongation involved in DNA replication"/>
    <property type="evidence" value="ECO:0007669"/>
    <property type="project" value="TreeGrafter"/>
</dbReference>
<dbReference type="PANTHER" id="PTHR11630">
    <property type="entry name" value="DNA REPLICATION LICENSING FACTOR MCM FAMILY MEMBER"/>
    <property type="match status" value="1"/>
</dbReference>
<dbReference type="GO" id="GO:0000727">
    <property type="term" value="P:double-strand break repair via break-induced replication"/>
    <property type="evidence" value="ECO:0007669"/>
    <property type="project" value="TreeGrafter"/>
</dbReference>
<keyword evidence="1" id="KW-0547">Nucleotide-binding</keyword>
<evidence type="ECO:0000259" key="4">
    <source>
        <dbReference type="PROSITE" id="PS50051"/>
    </source>
</evidence>
<evidence type="ECO:0000313" key="6">
    <source>
        <dbReference type="EnsemblMetazoa" id="CPIJ000221-PA"/>
    </source>
</evidence>
<feature type="domain" description="MCM C-terminal AAA(+) ATPase" evidence="4">
    <location>
        <begin position="158"/>
        <end position="209"/>
    </location>
</feature>
<dbReference type="Gene3D" id="3.40.50.300">
    <property type="entry name" value="P-loop containing nucleotide triphosphate hydrolases"/>
    <property type="match status" value="1"/>
</dbReference>
<keyword evidence="3" id="KW-0732">Signal</keyword>
<evidence type="ECO:0000313" key="7">
    <source>
        <dbReference type="Proteomes" id="UP000002320"/>
    </source>
</evidence>
<organism>
    <name type="scientific">Culex quinquefasciatus</name>
    <name type="common">Southern house mosquito</name>
    <name type="synonym">Culex pungens</name>
    <dbReference type="NCBI Taxonomy" id="7176"/>
    <lineage>
        <taxon>Eukaryota</taxon>
        <taxon>Metazoa</taxon>
        <taxon>Ecdysozoa</taxon>
        <taxon>Arthropoda</taxon>
        <taxon>Hexapoda</taxon>
        <taxon>Insecta</taxon>
        <taxon>Pterygota</taxon>
        <taxon>Neoptera</taxon>
        <taxon>Endopterygota</taxon>
        <taxon>Diptera</taxon>
        <taxon>Nematocera</taxon>
        <taxon>Culicoidea</taxon>
        <taxon>Culicidae</taxon>
        <taxon>Culicinae</taxon>
        <taxon>Culicini</taxon>
        <taxon>Culex</taxon>
        <taxon>Culex</taxon>
    </lineage>
</organism>
<dbReference type="PROSITE" id="PS50051">
    <property type="entry name" value="MCM_2"/>
    <property type="match status" value="1"/>
</dbReference>